<keyword evidence="2" id="KW-1185">Reference proteome</keyword>
<protein>
    <submittedName>
        <fullName evidence="1">Uncharacterized protein</fullName>
    </submittedName>
</protein>
<sequence>MSQRPDNLFSDLNQSQFLHSSNFSIVVGTTCPNNPIKAEVLKANLCISISIRTGGRAIGVHMKSVRFRKSVSNSDQSGNLQFCLSVGFLTDQQN</sequence>
<reference evidence="1" key="1">
    <citation type="submission" date="2020-07" db="EMBL/GenBank/DDBJ databases">
        <title>Multicomponent nature underlies the extraordinary mechanical properties of spider dragline silk.</title>
        <authorList>
            <person name="Kono N."/>
            <person name="Nakamura H."/>
            <person name="Mori M."/>
            <person name="Yoshida Y."/>
            <person name="Ohtoshi R."/>
            <person name="Malay A.D."/>
            <person name="Moran D.A.P."/>
            <person name="Tomita M."/>
            <person name="Numata K."/>
            <person name="Arakawa K."/>
        </authorList>
    </citation>
    <scope>NUCLEOTIDE SEQUENCE</scope>
</reference>
<gene>
    <name evidence="1" type="ORF">TNCT_344821</name>
</gene>
<dbReference type="AlphaFoldDB" id="A0A8X6KTS2"/>
<dbReference type="EMBL" id="BMAO01012905">
    <property type="protein sequence ID" value="GFQ84799.1"/>
    <property type="molecule type" value="Genomic_DNA"/>
</dbReference>
<accession>A0A8X6KTS2</accession>
<organism evidence="1 2">
    <name type="scientific">Trichonephila clavata</name>
    <name type="common">Joro spider</name>
    <name type="synonym">Nephila clavata</name>
    <dbReference type="NCBI Taxonomy" id="2740835"/>
    <lineage>
        <taxon>Eukaryota</taxon>
        <taxon>Metazoa</taxon>
        <taxon>Ecdysozoa</taxon>
        <taxon>Arthropoda</taxon>
        <taxon>Chelicerata</taxon>
        <taxon>Arachnida</taxon>
        <taxon>Araneae</taxon>
        <taxon>Araneomorphae</taxon>
        <taxon>Entelegynae</taxon>
        <taxon>Araneoidea</taxon>
        <taxon>Nephilidae</taxon>
        <taxon>Trichonephila</taxon>
    </lineage>
</organism>
<name>A0A8X6KTS2_TRICU</name>
<comment type="caution">
    <text evidence="1">The sequence shown here is derived from an EMBL/GenBank/DDBJ whole genome shotgun (WGS) entry which is preliminary data.</text>
</comment>
<evidence type="ECO:0000313" key="2">
    <source>
        <dbReference type="Proteomes" id="UP000887116"/>
    </source>
</evidence>
<proteinExistence type="predicted"/>
<evidence type="ECO:0000313" key="1">
    <source>
        <dbReference type="EMBL" id="GFQ84799.1"/>
    </source>
</evidence>
<dbReference type="Proteomes" id="UP000887116">
    <property type="component" value="Unassembled WGS sequence"/>
</dbReference>